<evidence type="ECO:0000256" key="1">
    <source>
        <dbReference type="SAM" id="SignalP"/>
    </source>
</evidence>
<evidence type="ECO:0000259" key="2">
    <source>
        <dbReference type="Pfam" id="PF00174"/>
    </source>
</evidence>
<feature type="signal peptide" evidence="1">
    <location>
        <begin position="1"/>
        <end position="19"/>
    </location>
</feature>
<dbReference type="SUPFAM" id="SSF56524">
    <property type="entry name" value="Oxidoreductase molybdopterin-binding domain"/>
    <property type="match status" value="1"/>
</dbReference>
<dbReference type="InterPro" id="IPR000572">
    <property type="entry name" value="OxRdtase_Mopterin-bd_dom"/>
</dbReference>
<dbReference type="EMBL" id="RPEM01000012">
    <property type="protein sequence ID" value="TGD42086.1"/>
    <property type="molecule type" value="Genomic_DNA"/>
</dbReference>
<evidence type="ECO:0000313" key="4">
    <source>
        <dbReference type="Proteomes" id="UP000297741"/>
    </source>
</evidence>
<evidence type="ECO:0000313" key="3">
    <source>
        <dbReference type="EMBL" id="TGD42086.1"/>
    </source>
</evidence>
<dbReference type="Gene3D" id="3.90.420.10">
    <property type="entry name" value="Oxidoreductase, molybdopterin-binding domain"/>
    <property type="match status" value="1"/>
</dbReference>
<comment type="caution">
    <text evidence="3">The sequence shown here is derived from an EMBL/GenBank/DDBJ whole genome shotgun (WGS) entry which is preliminary data.</text>
</comment>
<protein>
    <submittedName>
        <fullName evidence="3">Oxidoreductase</fullName>
    </submittedName>
</protein>
<organism evidence="3 4">
    <name type="scientific">Pseudotabrizicola sediminis</name>
    <dbReference type="NCBI Taxonomy" id="2486418"/>
    <lineage>
        <taxon>Bacteria</taxon>
        <taxon>Pseudomonadati</taxon>
        <taxon>Pseudomonadota</taxon>
        <taxon>Alphaproteobacteria</taxon>
        <taxon>Rhodobacterales</taxon>
        <taxon>Paracoccaceae</taxon>
        <taxon>Pseudotabrizicola</taxon>
    </lineage>
</organism>
<accession>A0ABY2KIC7</accession>
<name>A0ABY2KIC7_9RHOB</name>
<feature type="domain" description="Oxidoreductase molybdopterin-binding" evidence="2">
    <location>
        <begin position="66"/>
        <end position="143"/>
    </location>
</feature>
<gene>
    <name evidence="3" type="ORF">EEB11_15805</name>
</gene>
<feature type="chain" id="PRO_5045227755" evidence="1">
    <location>
        <begin position="20"/>
        <end position="170"/>
    </location>
</feature>
<sequence length="170" mass="18124">MGWVRATVLAWSLTGAAMAQTAPGALPAPTGQVILTVRGVISVTNGNTEAALDRAMIEAMGVVTVHTGTIWTDGTSEFQGVELSRLLAHLGADGTTLRLTALNDYAVDIPATEAVEGGPVLAFRMDGKDLSPRDKGPLWMIYPYDVNTAYKNEVSYSRSVWQLSSIEVLD</sequence>
<dbReference type="InterPro" id="IPR036374">
    <property type="entry name" value="OxRdtase_Mopterin-bd_sf"/>
</dbReference>
<dbReference type="Pfam" id="PF00174">
    <property type="entry name" value="Oxidored_molyb"/>
    <property type="match status" value="1"/>
</dbReference>
<proteinExistence type="predicted"/>
<reference evidence="3 4" key="1">
    <citation type="submission" date="2018-11" db="EMBL/GenBank/DDBJ databases">
        <title>Tabrizicola sp. isolated from sediment of alpine lake.</title>
        <authorList>
            <person name="Liu Z."/>
        </authorList>
    </citation>
    <scope>NUCLEOTIDE SEQUENCE [LARGE SCALE GENOMIC DNA]</scope>
    <source>
        <strain evidence="3 4">DRYC-M-16</strain>
    </source>
</reference>
<dbReference type="Proteomes" id="UP000297741">
    <property type="component" value="Unassembled WGS sequence"/>
</dbReference>
<keyword evidence="4" id="KW-1185">Reference proteome</keyword>
<keyword evidence="1" id="KW-0732">Signal</keyword>